<dbReference type="AlphaFoldDB" id="A0A5U3NWK2"/>
<proteinExistence type="predicted"/>
<name>A0A5U3NWK2_SALER</name>
<gene>
    <name evidence="1" type="ORF">AA138_10365</name>
</gene>
<sequence>MGINAGIKFFTSVIHHKFPALTTFIRCLQGTPLIPRKFSSCCIVFRAVPLSCCFILPLCNITGHATRSAKSRHRPVMTDDMLMWSRSGTATPR</sequence>
<reference evidence="1" key="1">
    <citation type="submission" date="2018-07" db="EMBL/GenBank/DDBJ databases">
        <authorList>
            <consortium name="GenomeTrakr network: Whole genome sequencing for foodborne pathogen traceback"/>
        </authorList>
    </citation>
    <scope>NUCLEOTIDE SEQUENCE</scope>
    <source>
        <strain evidence="1">CFSAN031162</strain>
    </source>
</reference>
<organism evidence="1">
    <name type="scientific">Salmonella enterica</name>
    <name type="common">Salmonella choleraesuis</name>
    <dbReference type="NCBI Taxonomy" id="28901"/>
    <lineage>
        <taxon>Bacteria</taxon>
        <taxon>Pseudomonadati</taxon>
        <taxon>Pseudomonadota</taxon>
        <taxon>Gammaproteobacteria</taxon>
        <taxon>Enterobacterales</taxon>
        <taxon>Enterobacteriaceae</taxon>
        <taxon>Salmonella</taxon>
    </lineage>
</organism>
<comment type="caution">
    <text evidence="1">The sequence shown here is derived from an EMBL/GenBank/DDBJ whole genome shotgun (WGS) entry which is preliminary data.</text>
</comment>
<evidence type="ECO:0000313" key="1">
    <source>
        <dbReference type="EMBL" id="EBP6083076.1"/>
    </source>
</evidence>
<protein>
    <submittedName>
        <fullName evidence="1">Uncharacterized protein</fullName>
    </submittedName>
</protein>
<accession>A0A5U3NWK2</accession>
<dbReference type="EMBL" id="AAGMHD010000005">
    <property type="protein sequence ID" value="EBP6083076.1"/>
    <property type="molecule type" value="Genomic_DNA"/>
</dbReference>